<evidence type="ECO:0000313" key="1">
    <source>
        <dbReference type="EMBL" id="DAF51964.1"/>
    </source>
</evidence>
<dbReference type="EMBL" id="BK032626">
    <property type="protein sequence ID" value="DAF51964.1"/>
    <property type="molecule type" value="Genomic_DNA"/>
</dbReference>
<sequence length="70" mass="7851">MNNNMDAVVNQLTLDSLTKKLAVSEQESAKNEALYLYAASELHTMNEVLEYDPALKELFEEVKGKMTNGN</sequence>
<protein>
    <submittedName>
        <fullName evidence="1">Uncharacterized protein</fullName>
    </submittedName>
</protein>
<proteinExistence type="predicted"/>
<name>A0A8S5SLM2_9CAUD</name>
<organism evidence="1">
    <name type="scientific">Siphoviridae sp. ct2KB1</name>
    <dbReference type="NCBI Taxonomy" id="2827768"/>
    <lineage>
        <taxon>Viruses</taxon>
        <taxon>Duplodnaviria</taxon>
        <taxon>Heunggongvirae</taxon>
        <taxon>Uroviricota</taxon>
        <taxon>Caudoviricetes</taxon>
    </lineage>
</organism>
<reference evidence="1" key="1">
    <citation type="journal article" date="2021" name="Proc. Natl. Acad. Sci. U.S.A.">
        <title>A Catalog of Tens of Thousands of Viruses from Human Metagenomes Reveals Hidden Associations with Chronic Diseases.</title>
        <authorList>
            <person name="Tisza M.J."/>
            <person name="Buck C.B."/>
        </authorList>
    </citation>
    <scope>NUCLEOTIDE SEQUENCE</scope>
    <source>
        <strain evidence="1">Ct2KB1</strain>
    </source>
</reference>
<accession>A0A8S5SLM2</accession>